<dbReference type="CDD" id="cd20360">
    <property type="entry name" value="Rcat_RBR_TRIAD1"/>
    <property type="match status" value="1"/>
</dbReference>
<dbReference type="Gene3D" id="1.20.120.1750">
    <property type="match status" value="1"/>
</dbReference>
<keyword evidence="3" id="KW-0808">Transferase</keyword>
<dbReference type="InterPro" id="IPR044066">
    <property type="entry name" value="TRIAD_supradom"/>
</dbReference>
<organism evidence="10 11">
    <name type="scientific">Aphanomyces astaci</name>
    <name type="common">Crayfish plague agent</name>
    <dbReference type="NCBI Taxonomy" id="112090"/>
    <lineage>
        <taxon>Eukaryota</taxon>
        <taxon>Sar</taxon>
        <taxon>Stramenopiles</taxon>
        <taxon>Oomycota</taxon>
        <taxon>Saprolegniomycetes</taxon>
        <taxon>Saprolegniales</taxon>
        <taxon>Verrucalvaceae</taxon>
        <taxon>Aphanomyces</taxon>
    </lineage>
</organism>
<evidence type="ECO:0000256" key="8">
    <source>
        <dbReference type="ARBA" id="ARBA00022833"/>
    </source>
</evidence>
<dbReference type="EMBL" id="QUTG01003870">
    <property type="protein sequence ID" value="RHY89933.1"/>
    <property type="molecule type" value="Genomic_DNA"/>
</dbReference>
<dbReference type="Pfam" id="PF22191">
    <property type="entry name" value="IBR_1"/>
    <property type="match status" value="1"/>
</dbReference>
<keyword evidence="5" id="KW-0677">Repeat</keyword>
<feature type="domain" description="RING-type" evidence="9">
    <location>
        <begin position="112"/>
        <end position="321"/>
    </location>
</feature>
<dbReference type="InterPro" id="IPR031127">
    <property type="entry name" value="E3_UB_ligase_RBR"/>
</dbReference>
<dbReference type="InterPro" id="IPR045840">
    <property type="entry name" value="Ariadne"/>
</dbReference>
<keyword evidence="4" id="KW-0479">Metal-binding</keyword>
<accession>A0A3R7E5E7</accession>
<dbReference type="Gene3D" id="3.30.40.10">
    <property type="entry name" value="Zinc/RING finger domain, C3HC4 (zinc finger)"/>
    <property type="match status" value="1"/>
</dbReference>
<reference evidence="10 11" key="1">
    <citation type="submission" date="2018-08" db="EMBL/GenBank/DDBJ databases">
        <title>Aphanomyces genome sequencing and annotation.</title>
        <authorList>
            <person name="Minardi D."/>
            <person name="Oidtmann B."/>
            <person name="Van Der Giezen M."/>
            <person name="Studholme D.J."/>
        </authorList>
    </citation>
    <scope>NUCLEOTIDE SEQUENCE [LARGE SCALE GENOMIC DNA]</scope>
    <source>
        <strain evidence="10 11">Sv</strain>
    </source>
</reference>
<comment type="caution">
    <text evidence="10">The sequence shown here is derived from an EMBL/GenBank/DDBJ whole genome shotgun (WGS) entry which is preliminary data.</text>
</comment>
<evidence type="ECO:0000256" key="1">
    <source>
        <dbReference type="ARBA" id="ARBA00001798"/>
    </source>
</evidence>
<dbReference type="GO" id="GO:0008270">
    <property type="term" value="F:zinc ion binding"/>
    <property type="evidence" value="ECO:0007669"/>
    <property type="project" value="UniProtKB-KW"/>
</dbReference>
<dbReference type="InterPro" id="IPR002867">
    <property type="entry name" value="IBR_dom"/>
</dbReference>
<evidence type="ECO:0000256" key="3">
    <source>
        <dbReference type="ARBA" id="ARBA00022679"/>
    </source>
</evidence>
<name>A0A3R7E5E7_APHAT</name>
<evidence type="ECO:0000256" key="7">
    <source>
        <dbReference type="ARBA" id="ARBA00022786"/>
    </source>
</evidence>
<dbReference type="InterPro" id="IPR048962">
    <property type="entry name" value="ARIH1-like_UBL"/>
</dbReference>
<evidence type="ECO:0000256" key="2">
    <source>
        <dbReference type="ARBA" id="ARBA00012251"/>
    </source>
</evidence>
<evidence type="ECO:0000313" key="11">
    <source>
        <dbReference type="Proteomes" id="UP000285712"/>
    </source>
</evidence>
<dbReference type="PROSITE" id="PS51873">
    <property type="entry name" value="TRIAD"/>
    <property type="match status" value="1"/>
</dbReference>
<sequence length="470" mass="52431">MSDYDSGDDEEYSYMSDGDEVIEDGMSLVEKATHHEYQVVDLGVLQAQQTHTIAETSDMLQVSKDVAILLLRRNGWSKDIVQDRYYAAESPLAFLQKQGVALVDKLQLGAKNDLDCGVCGDTVNCTNVAIMGCGHGYCADCWAGYLQAKVEEGPCCLLTTCLAYKCDEAVPDTMFRAVLEGPSLEQYTKWHLRSFVDQNGSITWCPSPNCGNAIRGDGGECFASCACGFQLCLRCGQEAHPGVHCGLLRAWTEKCAGESENARWVVAHTKQCPNPKCSVRIEKNQGCNHMTCKSCHHHFCWVCMGPWKAHGGDAYSCNSYKDEPATVKTARTELGRYLHYNERFLNHQKSEAICIRVRDDAKAQVDQLTDMMVVDFQNVQKALELLIECRRTLKYTYAFGYYMDEHGFHAKEKALFEFLQANLEANTEVLTGLTETPLDKMNVADVINYTAVTEKFLHGFLDGVENGFCG</sequence>
<dbReference type="Pfam" id="PF19422">
    <property type="entry name" value="Ariadne"/>
    <property type="match status" value="1"/>
</dbReference>
<protein>
    <recommendedName>
        <fullName evidence="2">RBR-type E3 ubiquitin transferase</fullName>
        <ecNumber evidence="2">2.3.2.31</ecNumber>
    </recommendedName>
</protein>
<dbReference type="Pfam" id="PF21235">
    <property type="entry name" value="UBA_ARI1"/>
    <property type="match status" value="1"/>
</dbReference>
<dbReference type="InterPro" id="IPR047556">
    <property type="entry name" value="Rcat_RBR_TRIAD1"/>
</dbReference>
<dbReference type="AlphaFoldDB" id="A0A3R7E5E7"/>
<dbReference type="EC" id="2.3.2.31" evidence="2"/>
<dbReference type="VEuPathDB" id="FungiDB:H257_06753"/>
<dbReference type="SMART" id="SM00647">
    <property type="entry name" value="IBR"/>
    <property type="match status" value="2"/>
</dbReference>
<evidence type="ECO:0000259" key="9">
    <source>
        <dbReference type="PROSITE" id="PS51873"/>
    </source>
</evidence>
<dbReference type="FunFam" id="1.20.120.1750:FF:000002">
    <property type="entry name" value="RBR-type E3 ubiquitin transferase"/>
    <property type="match status" value="1"/>
</dbReference>
<keyword evidence="6" id="KW-0863">Zinc-finger</keyword>
<dbReference type="SUPFAM" id="SSF57850">
    <property type="entry name" value="RING/U-box"/>
    <property type="match status" value="3"/>
</dbReference>
<proteinExistence type="predicted"/>
<dbReference type="InterPro" id="IPR013083">
    <property type="entry name" value="Znf_RING/FYVE/PHD"/>
</dbReference>
<comment type="catalytic activity">
    <reaction evidence="1">
        <text>[E2 ubiquitin-conjugating enzyme]-S-ubiquitinyl-L-cysteine + [acceptor protein]-L-lysine = [E2 ubiquitin-conjugating enzyme]-L-cysteine + [acceptor protein]-N(6)-ubiquitinyl-L-lysine.</text>
        <dbReference type="EC" id="2.3.2.31"/>
    </reaction>
</comment>
<gene>
    <name evidence="10" type="ORF">DYB35_004603</name>
</gene>
<dbReference type="GO" id="GO:0016567">
    <property type="term" value="P:protein ubiquitination"/>
    <property type="evidence" value="ECO:0007669"/>
    <property type="project" value="InterPro"/>
</dbReference>
<evidence type="ECO:0000256" key="4">
    <source>
        <dbReference type="ARBA" id="ARBA00022723"/>
    </source>
</evidence>
<keyword evidence="8" id="KW-0862">Zinc</keyword>
<dbReference type="Proteomes" id="UP000285712">
    <property type="component" value="Unassembled WGS sequence"/>
</dbReference>
<keyword evidence="7" id="KW-0833">Ubl conjugation pathway</keyword>
<dbReference type="PANTHER" id="PTHR11685">
    <property type="entry name" value="RBR FAMILY RING FINGER AND IBR DOMAIN-CONTAINING"/>
    <property type="match status" value="1"/>
</dbReference>
<dbReference type="Pfam" id="PF01485">
    <property type="entry name" value="IBR"/>
    <property type="match status" value="1"/>
</dbReference>
<evidence type="ECO:0000256" key="6">
    <source>
        <dbReference type="ARBA" id="ARBA00022771"/>
    </source>
</evidence>
<dbReference type="GO" id="GO:0061630">
    <property type="term" value="F:ubiquitin protein ligase activity"/>
    <property type="evidence" value="ECO:0007669"/>
    <property type="project" value="UniProtKB-EC"/>
</dbReference>
<evidence type="ECO:0000313" key="10">
    <source>
        <dbReference type="EMBL" id="RHY89933.1"/>
    </source>
</evidence>
<evidence type="ECO:0000256" key="5">
    <source>
        <dbReference type="ARBA" id="ARBA00022737"/>
    </source>
</evidence>